<sequence length="605" mass="71004">MKKIWSISTTVRNPERIRNFLVALKPLDGEVWNHDTQRRFQILLIQHKLYGAGNKQFTNNLSREHRELLENSETLTYEQAEEILNARNYVGAGDMRGRQSFNPIKKMGLAKIDDQGRIRITSFGEYLLKEDADLGEMFFKSFLKWQLPNPLSRDFKVEDGYDIKPFIATLHLINKVNKICRKRGLTEKGLSQAEFDIFVPTLISYQNIQAQARKVLEFRTGLERLANEREKQTYTHSYVSENFEDFENMEHTKDYGDNIRRYFRMTRYFHLRGNGYYIDLEPRRSIEIQKILKTDNGSSQDFTAEAYIDYISDINLPILPWETQTELVRISNYTADDIRQYQNQLREQRIQIPDFEFKNTDRLSVEQLKAYVGELRDYRRTLQETEDHFVSQNVDKVREYIDRLRNIRQSKEKKSIELEHLATLALNAINDALAIKPNYPVGDDNQPTFTAPANKPDIECFYDAFNGVCEVTMLTNRAQWMQEGQPVMRHLRDFEDANNSKDTYCLFVAPTLHRDTVNTFWTAVKYEYEGRRQKIVPLTINELAKLLEAIIAMKDRGQRLDHRQLMNLYDSIINLTSTAPSSDVWTSQISGVVEQWSREILSAQV</sequence>
<dbReference type="Proteomes" id="UP000262056">
    <property type="component" value="Unassembled WGS sequence"/>
</dbReference>
<organism evidence="1 2">
    <name type="scientific">candidate division WWE3 bacterium</name>
    <dbReference type="NCBI Taxonomy" id="2053526"/>
    <lineage>
        <taxon>Bacteria</taxon>
        <taxon>Katanobacteria</taxon>
    </lineage>
</organism>
<dbReference type="InterPro" id="IPR018573">
    <property type="entry name" value="Restrct_endonuc_II_AlwI"/>
</dbReference>
<dbReference type="CDD" id="cd22316">
    <property type="entry name" value="BspD6I-like"/>
    <property type="match status" value="1"/>
</dbReference>
<accession>A0A656PMM4</accession>
<dbReference type="EMBL" id="DQFB01000003">
    <property type="protein sequence ID" value="HCQ40504.1"/>
    <property type="molecule type" value="Genomic_DNA"/>
</dbReference>
<protein>
    <submittedName>
        <fullName evidence="1">AlwI family type II restriction endonuclease</fullName>
    </submittedName>
</protein>
<evidence type="ECO:0000313" key="1">
    <source>
        <dbReference type="EMBL" id="HCQ40504.1"/>
    </source>
</evidence>
<keyword evidence="1" id="KW-0378">Hydrolase</keyword>
<dbReference type="Pfam" id="PF09491">
    <property type="entry name" value="RE_AlwI"/>
    <property type="match status" value="1"/>
</dbReference>
<proteinExistence type="predicted"/>
<reference evidence="1 2" key="1">
    <citation type="journal article" date="2018" name="Nat. Biotechnol.">
        <title>A standardized bacterial taxonomy based on genome phylogeny substantially revises the tree of life.</title>
        <authorList>
            <person name="Parks D.H."/>
            <person name="Chuvochina M."/>
            <person name="Waite D.W."/>
            <person name="Rinke C."/>
            <person name="Skarshewski A."/>
            <person name="Chaumeil P.A."/>
            <person name="Hugenholtz P."/>
        </authorList>
    </citation>
    <scope>NUCLEOTIDE SEQUENCE [LARGE SCALE GENOMIC DNA]</scope>
    <source>
        <strain evidence="1">UBA12021</strain>
    </source>
</reference>
<keyword evidence="1" id="KW-0540">Nuclease</keyword>
<dbReference type="Gene3D" id="3.40.91.50">
    <property type="match status" value="1"/>
</dbReference>
<name>A0A656PMM4_UNCKA</name>
<evidence type="ECO:0000313" key="2">
    <source>
        <dbReference type="Proteomes" id="UP000262056"/>
    </source>
</evidence>
<gene>
    <name evidence="1" type="ORF">DIU24_02210</name>
</gene>
<dbReference type="AlphaFoldDB" id="A0A656PMM4"/>
<dbReference type="GO" id="GO:0004519">
    <property type="term" value="F:endonuclease activity"/>
    <property type="evidence" value="ECO:0007669"/>
    <property type="project" value="UniProtKB-KW"/>
</dbReference>
<keyword evidence="1" id="KW-0255">Endonuclease</keyword>
<comment type="caution">
    <text evidence="1">The sequence shown here is derived from an EMBL/GenBank/DDBJ whole genome shotgun (WGS) entry which is preliminary data.</text>
</comment>